<feature type="region of interest" description="Disordered" evidence="1">
    <location>
        <begin position="45"/>
        <end position="89"/>
    </location>
</feature>
<protein>
    <submittedName>
        <fullName evidence="2">Uncharacterized protein</fullName>
    </submittedName>
</protein>
<evidence type="ECO:0000256" key="1">
    <source>
        <dbReference type="SAM" id="MobiDB-lite"/>
    </source>
</evidence>
<gene>
    <name evidence="2" type="ORF">K491DRAFT_755</name>
</gene>
<dbReference type="AlphaFoldDB" id="A0A6A6TTU3"/>
<sequence>MSSLKFSSTMEHSSAAWPHSHYHTLLQYFRRTRIPLPLPLARSNLDPGYSLTNPRHQVPPATSSPPPQPPPAVSIPPSPPCIPQPWSSHASPFSVPVLPAASPLRMV</sequence>
<organism evidence="2 3">
    <name type="scientific">Lophiostoma macrostomum CBS 122681</name>
    <dbReference type="NCBI Taxonomy" id="1314788"/>
    <lineage>
        <taxon>Eukaryota</taxon>
        <taxon>Fungi</taxon>
        <taxon>Dikarya</taxon>
        <taxon>Ascomycota</taxon>
        <taxon>Pezizomycotina</taxon>
        <taxon>Dothideomycetes</taxon>
        <taxon>Pleosporomycetidae</taxon>
        <taxon>Pleosporales</taxon>
        <taxon>Lophiostomataceae</taxon>
        <taxon>Lophiostoma</taxon>
    </lineage>
</organism>
<dbReference type="EMBL" id="MU004288">
    <property type="protein sequence ID" value="KAF2662731.1"/>
    <property type="molecule type" value="Genomic_DNA"/>
</dbReference>
<reference evidence="2" key="1">
    <citation type="journal article" date="2020" name="Stud. Mycol.">
        <title>101 Dothideomycetes genomes: a test case for predicting lifestyles and emergence of pathogens.</title>
        <authorList>
            <person name="Haridas S."/>
            <person name="Albert R."/>
            <person name="Binder M."/>
            <person name="Bloem J."/>
            <person name="Labutti K."/>
            <person name="Salamov A."/>
            <person name="Andreopoulos B."/>
            <person name="Baker S."/>
            <person name="Barry K."/>
            <person name="Bills G."/>
            <person name="Bluhm B."/>
            <person name="Cannon C."/>
            <person name="Castanera R."/>
            <person name="Culley D."/>
            <person name="Daum C."/>
            <person name="Ezra D."/>
            <person name="Gonzalez J."/>
            <person name="Henrissat B."/>
            <person name="Kuo A."/>
            <person name="Liang C."/>
            <person name="Lipzen A."/>
            <person name="Lutzoni F."/>
            <person name="Magnuson J."/>
            <person name="Mondo S."/>
            <person name="Nolan M."/>
            <person name="Ohm R."/>
            <person name="Pangilinan J."/>
            <person name="Park H.-J."/>
            <person name="Ramirez L."/>
            <person name="Alfaro M."/>
            <person name="Sun H."/>
            <person name="Tritt A."/>
            <person name="Yoshinaga Y."/>
            <person name="Zwiers L.-H."/>
            <person name="Turgeon B."/>
            <person name="Goodwin S."/>
            <person name="Spatafora J."/>
            <person name="Crous P."/>
            <person name="Grigoriev I."/>
        </authorList>
    </citation>
    <scope>NUCLEOTIDE SEQUENCE</scope>
    <source>
        <strain evidence="2">CBS 122681</strain>
    </source>
</reference>
<name>A0A6A6TTU3_9PLEO</name>
<evidence type="ECO:0000313" key="3">
    <source>
        <dbReference type="Proteomes" id="UP000799324"/>
    </source>
</evidence>
<accession>A0A6A6TTU3</accession>
<dbReference type="Proteomes" id="UP000799324">
    <property type="component" value="Unassembled WGS sequence"/>
</dbReference>
<feature type="compositionally biased region" description="Pro residues" evidence="1">
    <location>
        <begin position="62"/>
        <end position="83"/>
    </location>
</feature>
<proteinExistence type="predicted"/>
<evidence type="ECO:0000313" key="2">
    <source>
        <dbReference type="EMBL" id="KAF2662731.1"/>
    </source>
</evidence>
<keyword evidence="3" id="KW-1185">Reference proteome</keyword>